<organism evidence="2">
    <name type="scientific">Aeromonas phage vB_AehM_DM2</name>
    <dbReference type="NCBI Taxonomy" id="2973716"/>
    <lineage>
        <taxon>Viruses</taxon>
        <taxon>Duplodnaviria</taxon>
        <taxon>Heunggongvirae</taxon>
        <taxon>Uroviricota</taxon>
        <taxon>Caudoviricetes</taxon>
        <taxon>Pantevenvirales</taxon>
        <taxon>Straboviridae</taxon>
        <taxon>Biquartavirus</taxon>
    </lineage>
</organism>
<dbReference type="GO" id="GO:0003677">
    <property type="term" value="F:DNA binding"/>
    <property type="evidence" value="ECO:0007669"/>
    <property type="project" value="InterPro"/>
</dbReference>
<dbReference type="EMBL" id="OP380605">
    <property type="protein sequence ID" value="UYD60433.1"/>
    <property type="molecule type" value="Genomic_DNA"/>
</dbReference>
<evidence type="ECO:0000313" key="2">
    <source>
        <dbReference type="EMBL" id="UYD60433.1"/>
    </source>
</evidence>
<feature type="domain" description="Nuclease associated modular" evidence="1">
    <location>
        <begin position="161"/>
        <end position="177"/>
    </location>
</feature>
<feature type="domain" description="Nuclease associated modular" evidence="1">
    <location>
        <begin position="144"/>
        <end position="160"/>
    </location>
</feature>
<sequence>MVEDYVEFFKKYLLKAYPLANENGIDSYLNICSRFDDSGENHHILPSSSFPEFLSFEINPWNKAKISYIDHCRAHLELAKATNDPKAWAGVSAVVNLRGTQSTREDADSVELKSILDEATENYRGELHHNTRTIRLSGPDNPRYGSKHSPEARAKMSAALKGLKRSDEARRNISNSKLGSRHQQTHARWNEEKSDLYRLWLESGKLKKVKFSHWLSINSKYNYTRNELQNLVKEFSEKGFIEPENKL</sequence>
<name>A0AA94YS35_9CAUD</name>
<accession>A0AA94YS35</accession>
<proteinExistence type="predicted"/>
<dbReference type="Pfam" id="PF07460">
    <property type="entry name" value="NUMOD3"/>
    <property type="match status" value="1"/>
</dbReference>
<dbReference type="SUPFAM" id="SSF64496">
    <property type="entry name" value="DNA-binding domain of intron-encoded endonucleases"/>
    <property type="match status" value="1"/>
</dbReference>
<dbReference type="SMART" id="SM00496">
    <property type="entry name" value="IENR2"/>
    <property type="match status" value="2"/>
</dbReference>
<evidence type="ECO:0000259" key="1">
    <source>
        <dbReference type="SMART" id="SM00496"/>
    </source>
</evidence>
<reference evidence="2" key="1">
    <citation type="submission" date="2022-09" db="EMBL/GenBank/DDBJ databases">
        <title>On Diversity and Genetic Richness: Insights on Aeromonad Phage Diversity through Physicochemical and Molecular Analysis.</title>
        <authorList>
            <person name="Papa D.M."/>
            <person name="Rousseau G."/>
            <person name="Tremblay D."/>
            <person name="Labrie S."/>
            <person name="Gutierrez T.A."/>
            <person name="Ramos J.D."/>
            <person name="Moineau S."/>
        </authorList>
    </citation>
    <scope>NUCLEOTIDE SEQUENCE</scope>
</reference>
<gene>
    <name evidence="2" type="ORF">NPHMPGLK_00098</name>
</gene>
<dbReference type="InterPro" id="IPR003611">
    <property type="entry name" value="NUMOD3"/>
</dbReference>
<protein>
    <recommendedName>
        <fullName evidence="1">Nuclease associated modular domain-containing protein</fullName>
    </recommendedName>
</protein>